<proteinExistence type="inferred from homology"/>
<accession>A0AAJ6VYB4</accession>
<name>A0AAJ6VYB4_9ACAR</name>
<evidence type="ECO:0000313" key="5">
    <source>
        <dbReference type="Proteomes" id="UP000694867"/>
    </source>
</evidence>
<sequence length="160" mass="18312">MNSSKMTGMIRDLPNIDRVRRNLFGKSLSTSVEDITETSSLQEDQEKFRERWGFDVTTDSAMPDGNYEWERLDFDELPDAFKRMGGCRPRRYSNTSTGSSTNESGRSESFSSSDSFSIHTPVKSREARTLITDYLQSQAKRTRSAKEHARARLAQLNVIR</sequence>
<dbReference type="Gene3D" id="4.10.365.10">
    <property type="entry name" value="p27"/>
    <property type="match status" value="1"/>
</dbReference>
<dbReference type="InterPro" id="IPR044898">
    <property type="entry name" value="CDI_dom_sf"/>
</dbReference>
<evidence type="ECO:0000313" key="6">
    <source>
        <dbReference type="RefSeq" id="XP_003743356.1"/>
    </source>
</evidence>
<gene>
    <name evidence="6" type="primary">LOC100906065</name>
</gene>
<dbReference type="KEGG" id="goe:100906065"/>
<dbReference type="GO" id="GO:0051726">
    <property type="term" value="P:regulation of cell cycle"/>
    <property type="evidence" value="ECO:0007669"/>
    <property type="project" value="InterPro"/>
</dbReference>
<dbReference type="Pfam" id="PF02234">
    <property type="entry name" value="CDI"/>
    <property type="match status" value="1"/>
</dbReference>
<feature type="domain" description="Cyclin-dependent kinase inhibitor" evidence="4">
    <location>
        <begin position="39"/>
        <end position="72"/>
    </location>
</feature>
<evidence type="ECO:0000259" key="4">
    <source>
        <dbReference type="Pfam" id="PF02234"/>
    </source>
</evidence>
<dbReference type="RefSeq" id="XP_003743356.1">
    <property type="nucleotide sequence ID" value="XM_003743308.1"/>
</dbReference>
<dbReference type="AlphaFoldDB" id="A0AAJ6VYB4"/>
<keyword evidence="5" id="KW-1185">Reference proteome</keyword>
<keyword evidence="2" id="KW-0649">Protein kinase inhibitor</keyword>
<feature type="compositionally biased region" description="Low complexity" evidence="3">
    <location>
        <begin position="93"/>
        <end position="117"/>
    </location>
</feature>
<dbReference type="InterPro" id="IPR003175">
    <property type="entry name" value="CDI_dom"/>
</dbReference>
<protein>
    <submittedName>
        <fullName evidence="6">Uncharacterized protein LOC100906065</fullName>
    </submittedName>
</protein>
<comment type="similarity">
    <text evidence="1">Belongs to the CDI family.</text>
</comment>
<organism evidence="5 6">
    <name type="scientific">Galendromus occidentalis</name>
    <name type="common">western predatory mite</name>
    <dbReference type="NCBI Taxonomy" id="34638"/>
    <lineage>
        <taxon>Eukaryota</taxon>
        <taxon>Metazoa</taxon>
        <taxon>Ecdysozoa</taxon>
        <taxon>Arthropoda</taxon>
        <taxon>Chelicerata</taxon>
        <taxon>Arachnida</taxon>
        <taxon>Acari</taxon>
        <taxon>Parasitiformes</taxon>
        <taxon>Mesostigmata</taxon>
        <taxon>Gamasina</taxon>
        <taxon>Phytoseioidea</taxon>
        <taxon>Phytoseiidae</taxon>
        <taxon>Typhlodrominae</taxon>
        <taxon>Galendromus</taxon>
    </lineage>
</organism>
<dbReference type="GeneID" id="100906065"/>
<feature type="region of interest" description="Disordered" evidence="3">
    <location>
        <begin position="85"/>
        <end position="122"/>
    </location>
</feature>
<reference evidence="6" key="1">
    <citation type="submission" date="2025-08" db="UniProtKB">
        <authorList>
            <consortium name="RefSeq"/>
        </authorList>
    </citation>
    <scope>IDENTIFICATION</scope>
</reference>
<dbReference type="GO" id="GO:0005634">
    <property type="term" value="C:nucleus"/>
    <property type="evidence" value="ECO:0007669"/>
    <property type="project" value="InterPro"/>
</dbReference>
<evidence type="ECO:0000256" key="1">
    <source>
        <dbReference type="ARBA" id="ARBA00006726"/>
    </source>
</evidence>
<dbReference type="GO" id="GO:0004861">
    <property type="term" value="F:cyclin-dependent protein serine/threonine kinase inhibitor activity"/>
    <property type="evidence" value="ECO:0007669"/>
    <property type="project" value="InterPro"/>
</dbReference>
<evidence type="ECO:0000256" key="2">
    <source>
        <dbReference type="ARBA" id="ARBA00023013"/>
    </source>
</evidence>
<evidence type="ECO:0000256" key="3">
    <source>
        <dbReference type="SAM" id="MobiDB-lite"/>
    </source>
</evidence>
<dbReference type="Proteomes" id="UP000694867">
    <property type="component" value="Unplaced"/>
</dbReference>